<evidence type="ECO:0000313" key="1">
    <source>
        <dbReference type="EMBL" id="MVU77167.1"/>
    </source>
</evidence>
<dbReference type="InterPro" id="IPR029021">
    <property type="entry name" value="Prot-tyrosine_phosphatase-like"/>
</dbReference>
<dbReference type="EMBL" id="WRPP01000001">
    <property type="protein sequence ID" value="MVU77167.1"/>
    <property type="molecule type" value="Genomic_DNA"/>
</dbReference>
<dbReference type="AlphaFoldDB" id="A0A7K1US60"/>
<dbReference type="PROSITE" id="PS51257">
    <property type="entry name" value="PROKAR_LIPOPROTEIN"/>
    <property type="match status" value="1"/>
</dbReference>
<evidence type="ECO:0000313" key="2">
    <source>
        <dbReference type="Proteomes" id="UP000466794"/>
    </source>
</evidence>
<dbReference type="Pfam" id="PF13350">
    <property type="entry name" value="Y_phosphatase3"/>
    <property type="match status" value="1"/>
</dbReference>
<dbReference type="RefSeq" id="WP_157386552.1">
    <property type="nucleotide sequence ID" value="NZ_WRPP01000001.1"/>
</dbReference>
<dbReference type="Proteomes" id="UP000466794">
    <property type="component" value="Unassembled WGS sequence"/>
</dbReference>
<gene>
    <name evidence="1" type="ORF">GPX89_07890</name>
</gene>
<name>A0A7K1US60_9NOCA</name>
<protein>
    <submittedName>
        <fullName evidence="1">Protein-tyrosine-phosphatase</fullName>
    </submittedName>
</protein>
<accession>A0A7K1US60</accession>
<dbReference type="Gene3D" id="3.90.190.10">
    <property type="entry name" value="Protein tyrosine phosphatase superfamily"/>
    <property type="match status" value="1"/>
</dbReference>
<comment type="caution">
    <text evidence="1">The sequence shown here is derived from an EMBL/GenBank/DDBJ whole genome shotgun (WGS) entry which is preliminary data.</text>
</comment>
<proteinExistence type="predicted"/>
<keyword evidence="2" id="KW-1185">Reference proteome</keyword>
<sequence>MNSRRLFLVLACTTVAAVTGCSGGTDARVGPPTRTSAVVVGVDERALPLPGVENARDVGGYRTVDGRQVRTGLVYRSGELSTASDPALAYLTGHDLKFDDDLRLRSEIAKAPDRVAAGAAYRNVDVVGQASPEVIASAQNAGPDLYRAFITTPGANEGFAAILHDIIDTTAGTVLYHCSSGKDRTGWTTAVLLTVLGVDRQTVYYDFLLSNYYRDAAPGDTANGVVATALDAAFDQADQSYGSFDNYVRNGLKLTDADVAALQAKMLS</sequence>
<dbReference type="SUPFAM" id="SSF52799">
    <property type="entry name" value="(Phosphotyrosine protein) phosphatases II"/>
    <property type="match status" value="1"/>
</dbReference>
<organism evidence="1 2">
    <name type="scientific">Nocardia terrae</name>
    <dbReference type="NCBI Taxonomy" id="2675851"/>
    <lineage>
        <taxon>Bacteria</taxon>
        <taxon>Bacillati</taxon>
        <taxon>Actinomycetota</taxon>
        <taxon>Actinomycetes</taxon>
        <taxon>Mycobacteriales</taxon>
        <taxon>Nocardiaceae</taxon>
        <taxon>Nocardia</taxon>
    </lineage>
</organism>
<dbReference type="InterPro" id="IPR026893">
    <property type="entry name" value="Tyr/Ser_Pase_IphP-type"/>
</dbReference>
<dbReference type="GO" id="GO:0004721">
    <property type="term" value="F:phosphoprotein phosphatase activity"/>
    <property type="evidence" value="ECO:0007669"/>
    <property type="project" value="InterPro"/>
</dbReference>
<reference evidence="1 2" key="1">
    <citation type="submission" date="2019-12" db="EMBL/GenBank/DDBJ databases">
        <title>Nocardia sp. nov. ET3-3 isolated from soil.</title>
        <authorList>
            <person name="Kanchanasin P."/>
            <person name="Tanasupawat S."/>
            <person name="Yuki M."/>
            <person name="Kudo T."/>
        </authorList>
    </citation>
    <scope>NUCLEOTIDE SEQUENCE [LARGE SCALE GENOMIC DNA]</scope>
    <source>
        <strain evidence="1 2">ET3-3</strain>
    </source>
</reference>